<dbReference type="EMBL" id="CAHIKZ030003744">
    <property type="protein sequence ID" value="CAE1303784.1"/>
    <property type="molecule type" value="Genomic_DNA"/>
</dbReference>
<organism evidence="1 2">
    <name type="scientific">Acanthosepion pharaonis</name>
    <name type="common">Pharaoh cuttlefish</name>
    <name type="synonym">Sepia pharaonis</name>
    <dbReference type="NCBI Taxonomy" id="158019"/>
    <lineage>
        <taxon>Eukaryota</taxon>
        <taxon>Metazoa</taxon>
        <taxon>Spiralia</taxon>
        <taxon>Lophotrochozoa</taxon>
        <taxon>Mollusca</taxon>
        <taxon>Cephalopoda</taxon>
        <taxon>Coleoidea</taxon>
        <taxon>Decapodiformes</taxon>
        <taxon>Sepiida</taxon>
        <taxon>Sepiina</taxon>
        <taxon>Sepiidae</taxon>
        <taxon>Acanthosepion</taxon>
    </lineage>
</organism>
<accession>A0A812DMS3</accession>
<evidence type="ECO:0000313" key="2">
    <source>
        <dbReference type="Proteomes" id="UP000597762"/>
    </source>
</evidence>
<sequence>MLPSASPFLSFRLKDESRFFLIADISVTHVTLHHFNAENLHFFSSVCTTLGKGRRRLLLFDRSELFSLNGVRTSKLLRPHSFLLSLSAFICSCFCVDNKPSFLLSPFSLSFNTRSLCSVFYFSKPFFLFLLPLRPFCNITSLSLSLSLSLFLSFVF</sequence>
<keyword evidence="2" id="KW-1185">Reference proteome</keyword>
<proteinExistence type="predicted"/>
<name>A0A812DMS3_ACAPH</name>
<comment type="caution">
    <text evidence="1">The sequence shown here is derived from an EMBL/GenBank/DDBJ whole genome shotgun (WGS) entry which is preliminary data.</text>
</comment>
<evidence type="ECO:0000313" key="1">
    <source>
        <dbReference type="EMBL" id="CAE1303784.1"/>
    </source>
</evidence>
<dbReference type="Proteomes" id="UP000597762">
    <property type="component" value="Unassembled WGS sequence"/>
</dbReference>
<dbReference type="AlphaFoldDB" id="A0A812DMS3"/>
<gene>
    <name evidence="1" type="ORF">SPHA_56523</name>
</gene>
<protein>
    <submittedName>
        <fullName evidence="1">Uncharacterized protein</fullName>
    </submittedName>
</protein>
<reference evidence="1" key="1">
    <citation type="submission" date="2021-01" db="EMBL/GenBank/DDBJ databases">
        <authorList>
            <person name="Li R."/>
            <person name="Bekaert M."/>
        </authorList>
    </citation>
    <scope>NUCLEOTIDE SEQUENCE</scope>
    <source>
        <strain evidence="1">Farmed</strain>
    </source>
</reference>